<evidence type="ECO:0000313" key="2">
    <source>
        <dbReference type="Proteomes" id="UP000625711"/>
    </source>
</evidence>
<sequence length="123" mass="14339">MAVTLSIDSTLYKRSEAPDRSVIDEDPDYQTNIRYDEYPMVVPKKRTALLVNRLMVALKDALEEDERERSKLLEKYGAVKGRLYNSDDIRTMDLQRRGHQSIASGQNKGHVYWRCYFNAVTCF</sequence>
<accession>A0A834M2Z3</accession>
<dbReference type="AlphaFoldDB" id="A0A834M2Z3"/>
<dbReference type="EMBL" id="JAACXV010023045">
    <property type="protein sequence ID" value="KAF7263204.1"/>
    <property type="molecule type" value="Genomic_DNA"/>
</dbReference>
<dbReference type="OrthoDB" id="7464898at2759"/>
<comment type="caution">
    <text evidence="1">The sequence shown here is derived from an EMBL/GenBank/DDBJ whole genome shotgun (WGS) entry which is preliminary data.</text>
</comment>
<organism evidence="1 2">
    <name type="scientific">Rhynchophorus ferrugineus</name>
    <name type="common">Red palm weevil</name>
    <name type="synonym">Curculio ferrugineus</name>
    <dbReference type="NCBI Taxonomy" id="354439"/>
    <lineage>
        <taxon>Eukaryota</taxon>
        <taxon>Metazoa</taxon>
        <taxon>Ecdysozoa</taxon>
        <taxon>Arthropoda</taxon>
        <taxon>Hexapoda</taxon>
        <taxon>Insecta</taxon>
        <taxon>Pterygota</taxon>
        <taxon>Neoptera</taxon>
        <taxon>Endopterygota</taxon>
        <taxon>Coleoptera</taxon>
        <taxon>Polyphaga</taxon>
        <taxon>Cucujiformia</taxon>
        <taxon>Curculionidae</taxon>
        <taxon>Dryophthorinae</taxon>
        <taxon>Rhynchophorus</taxon>
    </lineage>
</organism>
<reference evidence="1" key="1">
    <citation type="submission" date="2020-08" db="EMBL/GenBank/DDBJ databases">
        <title>Genome sequencing and assembly of the red palm weevil Rhynchophorus ferrugineus.</title>
        <authorList>
            <person name="Dias G.B."/>
            <person name="Bergman C.M."/>
            <person name="Manee M."/>
        </authorList>
    </citation>
    <scope>NUCLEOTIDE SEQUENCE</scope>
    <source>
        <strain evidence="1">AA-2017</strain>
        <tissue evidence="1">Whole larva</tissue>
    </source>
</reference>
<protein>
    <recommendedName>
        <fullName evidence="3">Allatostatin CC</fullName>
    </recommendedName>
</protein>
<proteinExistence type="predicted"/>
<evidence type="ECO:0000313" key="1">
    <source>
        <dbReference type="EMBL" id="KAF7263204.1"/>
    </source>
</evidence>
<keyword evidence="2" id="KW-1185">Reference proteome</keyword>
<gene>
    <name evidence="1" type="ORF">GWI33_003505</name>
</gene>
<name>A0A834M2Z3_RHYFE</name>
<evidence type="ECO:0008006" key="3">
    <source>
        <dbReference type="Google" id="ProtNLM"/>
    </source>
</evidence>
<dbReference type="Proteomes" id="UP000625711">
    <property type="component" value="Unassembled WGS sequence"/>
</dbReference>